<evidence type="ECO:0000256" key="3">
    <source>
        <dbReference type="ARBA" id="ARBA00022448"/>
    </source>
</evidence>
<keyword evidence="5 8" id="KW-0812">Transmembrane</keyword>
<evidence type="ECO:0000256" key="8">
    <source>
        <dbReference type="SAM" id="Phobius"/>
    </source>
</evidence>
<keyword evidence="6 8" id="KW-1133">Transmembrane helix</keyword>
<dbReference type="InterPro" id="IPR000522">
    <property type="entry name" value="ABC_transptr_permease_BtuC"/>
</dbReference>
<dbReference type="PANTHER" id="PTHR30472">
    <property type="entry name" value="FERRIC ENTEROBACTIN TRANSPORT SYSTEM PERMEASE PROTEIN"/>
    <property type="match status" value="1"/>
</dbReference>
<dbReference type="Pfam" id="PF01032">
    <property type="entry name" value="FecCD"/>
    <property type="match status" value="1"/>
</dbReference>
<dbReference type="CDD" id="cd06550">
    <property type="entry name" value="TM_ABC_iron-siderophores_like"/>
    <property type="match status" value="1"/>
</dbReference>
<sequence>MPVREPGRGPARGPVRRIAIGIPLRFRAAAVGAGCLLLALVFGVLAVGGGDYPMSPSDVVRTVLGGGGPAEDFIVHELRLPRVVTALLVGAALALAGAVFQSLVRNPLGSPDLLGFTQGSAAGALLVVVTGGGSAALAGGAVLGGIVTGAVVYALSWRGGLHGHRLVLVGIGATAILTGVNGYLLTRGRLMEAARAMLWLTGSLDGRGWEDVLPLLVAMAVLAPVVLLGCARPLAITEMGDDLARGLGVRVQGLRLVLLTAAVLLTSLAAAAAGPVSFVALTAPHLARRMTGAPGPNLLVATCTGAALLTGADLAAQRLFAGHQLPVGVVTGVLGGGYLVWLLAAQRKAGRI</sequence>
<accession>A0ABR8L728</accession>
<dbReference type="Gene3D" id="1.10.3470.10">
    <property type="entry name" value="ABC transporter involved in vitamin B12 uptake, BtuC"/>
    <property type="match status" value="1"/>
</dbReference>
<feature type="transmembrane region" description="Helical" evidence="8">
    <location>
        <begin position="83"/>
        <end position="104"/>
    </location>
</feature>
<dbReference type="PANTHER" id="PTHR30472:SF24">
    <property type="entry name" value="FERRIC ENTEROBACTIN TRANSPORT SYSTEM PERMEASE PROTEIN FEPG"/>
    <property type="match status" value="1"/>
</dbReference>
<feature type="transmembrane region" description="Helical" evidence="8">
    <location>
        <begin position="166"/>
        <end position="185"/>
    </location>
</feature>
<evidence type="ECO:0000256" key="2">
    <source>
        <dbReference type="ARBA" id="ARBA00007935"/>
    </source>
</evidence>
<keyword evidence="4" id="KW-1003">Cell membrane</keyword>
<evidence type="ECO:0000256" key="6">
    <source>
        <dbReference type="ARBA" id="ARBA00022989"/>
    </source>
</evidence>
<dbReference type="InterPro" id="IPR037294">
    <property type="entry name" value="ABC_BtuC-like"/>
</dbReference>
<evidence type="ECO:0000256" key="7">
    <source>
        <dbReference type="ARBA" id="ARBA00023136"/>
    </source>
</evidence>
<dbReference type="EMBL" id="JACXRZ010000013">
    <property type="protein sequence ID" value="MBD3145360.1"/>
    <property type="molecule type" value="Genomic_DNA"/>
</dbReference>
<evidence type="ECO:0000313" key="10">
    <source>
        <dbReference type="Proteomes" id="UP000653231"/>
    </source>
</evidence>
<feature type="transmembrane region" description="Helical" evidence="8">
    <location>
        <begin position="124"/>
        <end position="154"/>
    </location>
</feature>
<organism evidence="9 10">
    <name type="scientific">Microbispora bryophytorum subsp. camponoti</name>
    <dbReference type="NCBI Taxonomy" id="1677852"/>
    <lineage>
        <taxon>Bacteria</taxon>
        <taxon>Bacillati</taxon>
        <taxon>Actinomycetota</taxon>
        <taxon>Actinomycetes</taxon>
        <taxon>Streptosporangiales</taxon>
        <taxon>Streptosporangiaceae</taxon>
        <taxon>Microbispora</taxon>
    </lineage>
</organism>
<evidence type="ECO:0000256" key="1">
    <source>
        <dbReference type="ARBA" id="ARBA00004651"/>
    </source>
</evidence>
<comment type="caution">
    <text evidence="9">The sequence shown here is derived from an EMBL/GenBank/DDBJ whole genome shotgun (WGS) entry which is preliminary data.</text>
</comment>
<reference evidence="9 10" key="1">
    <citation type="submission" date="2020-09" db="EMBL/GenBank/DDBJ databases">
        <title>Actinomycete isolated from the Camponotus japonicus Mayr.</title>
        <authorList>
            <person name="Gong X."/>
        </authorList>
    </citation>
    <scope>NUCLEOTIDE SEQUENCE [LARGE SCALE GENOMIC DNA]</scope>
    <source>
        <strain evidence="9 10">2C-HV3</strain>
    </source>
</reference>
<evidence type="ECO:0000313" key="9">
    <source>
        <dbReference type="EMBL" id="MBD3145360.1"/>
    </source>
</evidence>
<dbReference type="Proteomes" id="UP000653231">
    <property type="component" value="Unassembled WGS sequence"/>
</dbReference>
<feature type="transmembrane region" description="Helical" evidence="8">
    <location>
        <begin position="26"/>
        <end position="47"/>
    </location>
</feature>
<comment type="similarity">
    <text evidence="2">Belongs to the binding-protein-dependent transport system permease family. FecCD subfamily.</text>
</comment>
<protein>
    <submittedName>
        <fullName evidence="9">Iron chelate uptake ABC transporter family permease subunit</fullName>
    </submittedName>
</protein>
<keyword evidence="10" id="KW-1185">Reference proteome</keyword>
<feature type="transmembrane region" description="Helical" evidence="8">
    <location>
        <begin position="212"/>
        <end position="235"/>
    </location>
</feature>
<feature type="transmembrane region" description="Helical" evidence="8">
    <location>
        <begin position="256"/>
        <end position="281"/>
    </location>
</feature>
<dbReference type="SUPFAM" id="SSF81345">
    <property type="entry name" value="ABC transporter involved in vitamin B12 uptake, BtuC"/>
    <property type="match status" value="1"/>
</dbReference>
<name>A0ABR8L728_9ACTN</name>
<comment type="subcellular location">
    <subcellularLocation>
        <location evidence="1">Cell membrane</location>
        <topology evidence="1">Multi-pass membrane protein</topology>
    </subcellularLocation>
</comment>
<evidence type="ECO:0000256" key="5">
    <source>
        <dbReference type="ARBA" id="ARBA00022692"/>
    </source>
</evidence>
<gene>
    <name evidence="9" type="ORF">IEQ31_19520</name>
</gene>
<evidence type="ECO:0000256" key="4">
    <source>
        <dbReference type="ARBA" id="ARBA00022475"/>
    </source>
</evidence>
<feature type="transmembrane region" description="Helical" evidence="8">
    <location>
        <begin position="325"/>
        <end position="344"/>
    </location>
</feature>
<proteinExistence type="inferred from homology"/>
<keyword evidence="3" id="KW-0813">Transport</keyword>
<keyword evidence="7 8" id="KW-0472">Membrane</keyword>